<gene>
    <name evidence="6" type="ORF">HF394_02655</name>
</gene>
<dbReference type="InterPro" id="IPR009003">
    <property type="entry name" value="Peptidase_S1_PA"/>
</dbReference>
<dbReference type="AlphaFoldDB" id="A0A7H8Q6J5"/>
<dbReference type="GO" id="GO:0006508">
    <property type="term" value="P:proteolysis"/>
    <property type="evidence" value="ECO:0007669"/>
    <property type="project" value="UniProtKB-KW"/>
</dbReference>
<dbReference type="Proteomes" id="UP000509222">
    <property type="component" value="Chromosome"/>
</dbReference>
<dbReference type="InterPro" id="IPR051201">
    <property type="entry name" value="Chloro_Bact_Ser_Proteases"/>
</dbReference>
<keyword evidence="7" id="KW-1185">Reference proteome</keyword>
<dbReference type="PANTHER" id="PTHR43343">
    <property type="entry name" value="PEPTIDASE S12"/>
    <property type="match status" value="1"/>
</dbReference>
<evidence type="ECO:0000259" key="5">
    <source>
        <dbReference type="Pfam" id="PF22819"/>
    </source>
</evidence>
<reference evidence="6 7" key="1">
    <citation type="submission" date="2020-04" db="EMBL/GenBank/DDBJ databases">
        <authorList>
            <person name="Pajer P."/>
            <person name="Broz P."/>
        </authorList>
    </citation>
    <scope>NUCLEOTIDE SEQUENCE [LARGE SCALE GENOMIC DNA]</scope>
    <source>
        <strain evidence="7">NRL-ATB46093</strain>
    </source>
</reference>
<evidence type="ECO:0000256" key="3">
    <source>
        <dbReference type="ARBA" id="ARBA00022825"/>
    </source>
</evidence>
<evidence type="ECO:0000313" key="7">
    <source>
        <dbReference type="Proteomes" id="UP000509222"/>
    </source>
</evidence>
<keyword evidence="2" id="KW-0378">Hydrolase</keyword>
<sequence length="443" mass="48501">MDNRRVQRSSAAKTKKRLLISVLFLMLLGAVAVGSYFLVAQPGSTASSTAGSQQEAFVGKSYSGFQANPVEKPVEPAPPEGTVEDHREEEPAEEPAEEIIVEEEPVVITPEEPVEAPEKDLSLMIANAKTHVYTLYTDLEQGSGFLFNEQGDVLTNAHVVKDASYVTLKNSDGQEFNGHVIGISETEDVALVRVKELAGKTPMPMASKDPEVGTNVVAIGSPQDQANTATEGEVTATGASFSDAYEYTNMIESTAILKKGSSGGPLIDTENEQVLGINSIILEDSPETGYALPIYKVLDEVNAWVANPIEYDDEVVLPDVKDAYFDKELLGTFIQSYYELIPYSLNEPELTYYQSYLLPGSEGETEGIKRVEARTDANKVYNVNKVDILNVEIGDEESTVEATAEYMYHDKATNQTYTESETTIYTVVIDEFGDYQINNMVSK</sequence>
<dbReference type="Pfam" id="PF13365">
    <property type="entry name" value="Trypsin_2"/>
    <property type="match status" value="1"/>
</dbReference>
<dbReference type="PANTHER" id="PTHR43343:SF3">
    <property type="entry name" value="PROTEASE DO-LIKE 8, CHLOROPLASTIC"/>
    <property type="match status" value="1"/>
</dbReference>
<keyword evidence="1 6" id="KW-0645">Protease</keyword>
<dbReference type="Gene3D" id="2.40.10.120">
    <property type="match status" value="1"/>
</dbReference>
<feature type="domain" description="TcaA protein NTF2-like" evidence="5">
    <location>
        <begin position="328"/>
        <end position="440"/>
    </location>
</feature>
<evidence type="ECO:0000256" key="1">
    <source>
        <dbReference type="ARBA" id="ARBA00022670"/>
    </source>
</evidence>
<feature type="region of interest" description="Disordered" evidence="4">
    <location>
        <begin position="68"/>
        <end position="98"/>
    </location>
</feature>
<dbReference type="GO" id="GO:0004252">
    <property type="term" value="F:serine-type endopeptidase activity"/>
    <property type="evidence" value="ECO:0007669"/>
    <property type="project" value="InterPro"/>
</dbReference>
<dbReference type="InterPro" id="IPR001940">
    <property type="entry name" value="Peptidase_S1C"/>
</dbReference>
<evidence type="ECO:0000313" key="6">
    <source>
        <dbReference type="EMBL" id="QKX49569.1"/>
    </source>
</evidence>
<dbReference type="EMBL" id="CP051177">
    <property type="protein sequence ID" value="QKX49569.1"/>
    <property type="molecule type" value="Genomic_DNA"/>
</dbReference>
<dbReference type="SUPFAM" id="SSF50494">
    <property type="entry name" value="Trypsin-like serine proteases"/>
    <property type="match status" value="1"/>
</dbReference>
<accession>A0A7H8Q6J5</accession>
<evidence type="ECO:0000256" key="2">
    <source>
        <dbReference type="ARBA" id="ARBA00022801"/>
    </source>
</evidence>
<reference evidence="7" key="2">
    <citation type="submission" date="2020-06" db="EMBL/GenBank/DDBJ databases">
        <title>Isolation of Planomicrobium glaciei.</title>
        <authorList>
            <person name="Malisova L."/>
            <person name="Safrankova R."/>
            <person name="Jakubu V."/>
            <person name="Spanelova P."/>
        </authorList>
    </citation>
    <scope>NUCLEOTIDE SEQUENCE [LARGE SCALE GENOMIC DNA]</scope>
    <source>
        <strain evidence="7">NRL-ATB46093</strain>
    </source>
</reference>
<dbReference type="PRINTS" id="PR00834">
    <property type="entry name" value="PROTEASES2C"/>
</dbReference>
<dbReference type="Pfam" id="PF22819">
    <property type="entry name" value="TcaA_5th"/>
    <property type="match status" value="1"/>
</dbReference>
<organism evidence="6 7">
    <name type="scientific">Planococcus glaciei</name>
    <dbReference type="NCBI Taxonomy" id="459472"/>
    <lineage>
        <taxon>Bacteria</taxon>
        <taxon>Bacillati</taxon>
        <taxon>Bacillota</taxon>
        <taxon>Bacilli</taxon>
        <taxon>Bacillales</taxon>
        <taxon>Caryophanaceae</taxon>
        <taxon>Planococcus</taxon>
    </lineage>
</organism>
<evidence type="ECO:0000256" key="4">
    <source>
        <dbReference type="SAM" id="MobiDB-lite"/>
    </source>
</evidence>
<name>A0A7H8Q6J5_9BACL</name>
<keyword evidence="3" id="KW-0720">Serine protease</keyword>
<dbReference type="RefSeq" id="WP_176294032.1">
    <property type="nucleotide sequence ID" value="NZ_CP051177.1"/>
</dbReference>
<protein>
    <submittedName>
        <fullName evidence="6">Trypsin-like serine protease</fullName>
    </submittedName>
</protein>
<dbReference type="InterPro" id="IPR054528">
    <property type="entry name" value="TcaA_5th"/>
</dbReference>
<proteinExistence type="predicted"/>